<feature type="chain" id="PRO_5024847026" evidence="1">
    <location>
        <begin position="19"/>
        <end position="103"/>
    </location>
</feature>
<evidence type="ECO:0000313" key="2">
    <source>
        <dbReference type="EMBL" id="KAB0570575.1"/>
    </source>
</evidence>
<keyword evidence="1" id="KW-0732">Signal</keyword>
<gene>
    <name evidence="2" type="ORF">F7Q93_15150</name>
</gene>
<dbReference type="RefSeq" id="WP_128093998.1">
    <property type="nucleotide sequence ID" value="NZ_JBHEEN010000006.1"/>
</dbReference>
<name>A0A643EXE1_9HYPH</name>
<dbReference type="EMBL" id="VZPE01000006">
    <property type="protein sequence ID" value="KAB0570575.1"/>
    <property type="molecule type" value="Genomic_DNA"/>
</dbReference>
<sequence>MKRIIVVLSLLTATIAHADDKTDKDKVCTSWGGLAAKIMELRQDEAPMSRVIELIDSDGDNPVTRHIINQAYEQQAFESPGNQKRAVDAFRNKIELQCFKSAN</sequence>
<evidence type="ECO:0000256" key="1">
    <source>
        <dbReference type="SAM" id="SignalP"/>
    </source>
</evidence>
<protein>
    <submittedName>
        <fullName evidence="2">Uncharacterized protein</fullName>
    </submittedName>
</protein>
<reference evidence="2" key="1">
    <citation type="submission" date="2019-09" db="EMBL/GenBank/DDBJ databases">
        <title>Draft genome sequences of 48 bacterial type strains from the CCUG.</title>
        <authorList>
            <person name="Tunovic T."/>
            <person name="Pineiro-Iglesias B."/>
            <person name="Unosson C."/>
            <person name="Inganas E."/>
            <person name="Ohlen M."/>
            <person name="Cardew S."/>
            <person name="Jensie-Markopoulos S."/>
            <person name="Salva-Serra F."/>
            <person name="Jaen-Luchoro D."/>
            <person name="Karlsson R."/>
            <person name="Svensson-Stadler L."/>
            <person name="Chun J."/>
            <person name="Moore E."/>
        </authorList>
    </citation>
    <scope>NUCLEOTIDE SEQUENCE</scope>
    <source>
        <strain evidence="2">CCUG 50899</strain>
    </source>
</reference>
<accession>A0A643EXE1</accession>
<feature type="signal peptide" evidence="1">
    <location>
        <begin position="1"/>
        <end position="18"/>
    </location>
</feature>
<proteinExistence type="predicted"/>
<dbReference type="AlphaFoldDB" id="A0A643EXE1"/>
<comment type="caution">
    <text evidence="2">The sequence shown here is derived from an EMBL/GenBank/DDBJ whole genome shotgun (WGS) entry which is preliminary data.</text>
</comment>
<organism evidence="2">
    <name type="scientific">Brucella pituitosa</name>
    <dbReference type="NCBI Taxonomy" id="571256"/>
    <lineage>
        <taxon>Bacteria</taxon>
        <taxon>Pseudomonadati</taxon>
        <taxon>Pseudomonadota</taxon>
        <taxon>Alphaproteobacteria</taxon>
        <taxon>Hyphomicrobiales</taxon>
        <taxon>Brucellaceae</taxon>
        <taxon>Brucella/Ochrobactrum group</taxon>
        <taxon>Brucella</taxon>
    </lineage>
</organism>